<protein>
    <submittedName>
        <fullName evidence="1">Uncharacterized protein</fullName>
    </submittedName>
</protein>
<proteinExistence type="predicted"/>
<evidence type="ECO:0000313" key="2">
    <source>
        <dbReference type="Proteomes" id="UP000661112"/>
    </source>
</evidence>
<keyword evidence="2" id="KW-1185">Reference proteome</keyword>
<comment type="caution">
    <text evidence="1">The sequence shown here is derived from an EMBL/GenBank/DDBJ whole genome shotgun (WGS) entry which is preliminary data.</text>
</comment>
<evidence type="ECO:0000313" key="1">
    <source>
        <dbReference type="EMBL" id="MBD2501152.1"/>
    </source>
</evidence>
<accession>A0ABR8D1Z0</accession>
<dbReference type="Proteomes" id="UP000661112">
    <property type="component" value="Unassembled WGS sequence"/>
</dbReference>
<organism evidence="1 2">
    <name type="scientific">Anabaena azotica FACHB-119</name>
    <dbReference type="NCBI Taxonomy" id="947527"/>
    <lineage>
        <taxon>Bacteria</taxon>
        <taxon>Bacillati</taxon>
        <taxon>Cyanobacteriota</taxon>
        <taxon>Cyanophyceae</taxon>
        <taxon>Nostocales</taxon>
        <taxon>Nostocaceae</taxon>
        <taxon>Anabaena</taxon>
        <taxon>Anabaena azotica</taxon>
    </lineage>
</organism>
<gene>
    <name evidence="1" type="ORF">H6G83_11150</name>
</gene>
<reference evidence="1 2" key="1">
    <citation type="journal article" date="2020" name="ISME J.">
        <title>Comparative genomics reveals insights into cyanobacterial evolution and habitat adaptation.</title>
        <authorList>
            <person name="Chen M.Y."/>
            <person name="Teng W.K."/>
            <person name="Zhao L."/>
            <person name="Hu C.X."/>
            <person name="Zhou Y.K."/>
            <person name="Han B.P."/>
            <person name="Song L.R."/>
            <person name="Shu W.S."/>
        </authorList>
    </citation>
    <scope>NUCLEOTIDE SEQUENCE [LARGE SCALE GENOMIC DNA]</scope>
    <source>
        <strain evidence="1 2">FACHB-119</strain>
    </source>
</reference>
<sequence>MSRKVNYCRLITRVYWFIAGKLLASDKLTPNPYQLVEFSCADACPSTLENQAMP</sequence>
<dbReference type="EMBL" id="JACJSG010000012">
    <property type="protein sequence ID" value="MBD2501152.1"/>
    <property type="molecule type" value="Genomic_DNA"/>
</dbReference>
<name>A0ABR8D1Z0_9NOST</name>
<dbReference type="RefSeq" id="WP_190471341.1">
    <property type="nucleotide sequence ID" value="NZ_JACJSG010000012.1"/>
</dbReference>